<dbReference type="AlphaFoldDB" id="A0A1H6F0Z8"/>
<evidence type="ECO:0000256" key="1">
    <source>
        <dbReference type="ARBA" id="ARBA00001974"/>
    </source>
</evidence>
<dbReference type="GO" id="GO:0005737">
    <property type="term" value="C:cytoplasm"/>
    <property type="evidence" value="ECO:0007669"/>
    <property type="project" value="TreeGrafter"/>
</dbReference>
<reference evidence="7 8" key="1">
    <citation type="submission" date="2016-10" db="EMBL/GenBank/DDBJ databases">
        <authorList>
            <person name="de Groot N.N."/>
        </authorList>
    </citation>
    <scope>NUCLEOTIDE SEQUENCE [LARGE SCALE GENOMIC DNA]</scope>
    <source>
        <strain evidence="7 8">CGMCC 4.7037</strain>
    </source>
</reference>
<dbReference type="InterPro" id="IPR028202">
    <property type="entry name" value="Reductase_C"/>
</dbReference>
<dbReference type="InterPro" id="IPR050446">
    <property type="entry name" value="FAD-oxidoreductase/Apoptosis"/>
</dbReference>
<dbReference type="PANTHER" id="PTHR43557:SF2">
    <property type="entry name" value="RIESKE DOMAIN-CONTAINING PROTEIN-RELATED"/>
    <property type="match status" value="1"/>
</dbReference>
<accession>A0A1H6F0Z8</accession>
<keyword evidence="8" id="KW-1185">Reference proteome</keyword>
<evidence type="ECO:0000313" key="7">
    <source>
        <dbReference type="EMBL" id="SEH03817.1"/>
    </source>
</evidence>
<keyword evidence="2" id="KW-0285">Flavoprotein</keyword>
<evidence type="ECO:0000256" key="2">
    <source>
        <dbReference type="ARBA" id="ARBA00022630"/>
    </source>
</evidence>
<feature type="domain" description="FAD/NAD(P)-binding" evidence="5">
    <location>
        <begin position="11"/>
        <end position="303"/>
    </location>
</feature>
<dbReference type="Pfam" id="PF07992">
    <property type="entry name" value="Pyr_redox_2"/>
    <property type="match status" value="1"/>
</dbReference>
<gene>
    <name evidence="7" type="ORF">SAMN05444920_14436</name>
</gene>
<dbReference type="Gene3D" id="3.30.390.30">
    <property type="match status" value="1"/>
</dbReference>
<evidence type="ECO:0000256" key="4">
    <source>
        <dbReference type="ARBA" id="ARBA00023002"/>
    </source>
</evidence>
<evidence type="ECO:0000313" key="8">
    <source>
        <dbReference type="Proteomes" id="UP000236732"/>
    </source>
</evidence>
<organism evidence="7 8">
    <name type="scientific">Nonomuraea solani</name>
    <dbReference type="NCBI Taxonomy" id="1144553"/>
    <lineage>
        <taxon>Bacteria</taxon>
        <taxon>Bacillati</taxon>
        <taxon>Actinomycetota</taxon>
        <taxon>Actinomycetes</taxon>
        <taxon>Streptosporangiales</taxon>
        <taxon>Streptosporangiaceae</taxon>
        <taxon>Nonomuraea</taxon>
    </lineage>
</organism>
<dbReference type="InterPro" id="IPR016156">
    <property type="entry name" value="FAD/NAD-linked_Rdtase_dimer_sf"/>
</dbReference>
<evidence type="ECO:0000259" key="5">
    <source>
        <dbReference type="Pfam" id="PF07992"/>
    </source>
</evidence>
<dbReference type="InterPro" id="IPR023753">
    <property type="entry name" value="FAD/NAD-binding_dom"/>
</dbReference>
<sequence length="398" mass="41972">MVWLMRKLGTIAIVGASLAGLRAFQALRRAEFDGTITLVGAEKYLPYNRPPLSKSMLKGDDEVTLPGAEELGDHWLKGRQAVRLDTADRRLILDDGSEIHYDGLVIATGARPRHLPDTPEGVHTLRTIEDSLALRGELAAGHDNVVVIGGGFIGGEVASTARSLGLGVTLVDASPHPMRNALGTETARWLAGHHRDHGVELVSQARATGFDVDANGRVTGVRVSDGRTLPAGLVVAGMGVVPNTDWLEGSGLTLSDGVVCDERLFAVGREDVVAAGDVVRWPHSRYDGALVRVEHWSNANDQGAVAALNLLAGPENAKPFADLPSFATHVHGARIQTAGLPHLADETRVVAGDPGEGHFAVAFAKDGTLVGAVAVNAPKDLIRVKRAIVAGDRLDSLS</sequence>
<protein>
    <submittedName>
        <fullName evidence="7">Reductase C-terminal</fullName>
    </submittedName>
</protein>
<evidence type="ECO:0000259" key="6">
    <source>
        <dbReference type="Pfam" id="PF14759"/>
    </source>
</evidence>
<dbReference type="Pfam" id="PF14759">
    <property type="entry name" value="Reductase_C"/>
    <property type="match status" value="1"/>
</dbReference>
<dbReference type="PANTHER" id="PTHR43557">
    <property type="entry name" value="APOPTOSIS-INDUCING FACTOR 1"/>
    <property type="match status" value="1"/>
</dbReference>
<name>A0A1H6F0Z8_9ACTN</name>
<dbReference type="PRINTS" id="PR00368">
    <property type="entry name" value="FADPNR"/>
</dbReference>
<feature type="domain" description="Reductase C-terminal" evidence="6">
    <location>
        <begin position="331"/>
        <end position="395"/>
    </location>
</feature>
<comment type="cofactor">
    <cofactor evidence="1">
        <name>FAD</name>
        <dbReference type="ChEBI" id="CHEBI:57692"/>
    </cofactor>
</comment>
<keyword evidence="3" id="KW-0274">FAD</keyword>
<dbReference type="GO" id="GO:0016651">
    <property type="term" value="F:oxidoreductase activity, acting on NAD(P)H"/>
    <property type="evidence" value="ECO:0007669"/>
    <property type="project" value="TreeGrafter"/>
</dbReference>
<dbReference type="SUPFAM" id="SSF51905">
    <property type="entry name" value="FAD/NAD(P)-binding domain"/>
    <property type="match status" value="2"/>
</dbReference>
<proteinExistence type="predicted"/>
<dbReference type="PRINTS" id="PR00411">
    <property type="entry name" value="PNDRDTASEI"/>
</dbReference>
<dbReference type="Gene3D" id="3.50.50.60">
    <property type="entry name" value="FAD/NAD(P)-binding domain"/>
    <property type="match status" value="2"/>
</dbReference>
<dbReference type="Proteomes" id="UP000236732">
    <property type="component" value="Unassembled WGS sequence"/>
</dbReference>
<keyword evidence="4" id="KW-0560">Oxidoreductase</keyword>
<dbReference type="InterPro" id="IPR036188">
    <property type="entry name" value="FAD/NAD-bd_sf"/>
</dbReference>
<evidence type="ECO:0000256" key="3">
    <source>
        <dbReference type="ARBA" id="ARBA00022827"/>
    </source>
</evidence>
<dbReference type="EMBL" id="FNVT01000044">
    <property type="protein sequence ID" value="SEH03817.1"/>
    <property type="molecule type" value="Genomic_DNA"/>
</dbReference>
<dbReference type="SUPFAM" id="SSF55424">
    <property type="entry name" value="FAD/NAD-linked reductases, dimerisation (C-terminal) domain"/>
    <property type="match status" value="1"/>
</dbReference>